<keyword evidence="11" id="KW-1185">Reference proteome</keyword>
<feature type="domain" description="RNA polymerase sigma factor 70 region 4 type 2" evidence="9">
    <location>
        <begin position="204"/>
        <end position="255"/>
    </location>
</feature>
<dbReference type="InterPro" id="IPR014284">
    <property type="entry name" value="RNA_pol_sigma-70_dom"/>
</dbReference>
<dbReference type="SUPFAM" id="SSF88946">
    <property type="entry name" value="Sigma2 domain of RNA polymerase sigma factors"/>
    <property type="match status" value="1"/>
</dbReference>
<keyword evidence="3 6" id="KW-0731">Sigma factor</keyword>
<keyword evidence="5 6" id="KW-0804">Transcription</keyword>
<keyword evidence="2 6" id="KW-0805">Transcription regulation</keyword>
<evidence type="ECO:0000259" key="8">
    <source>
        <dbReference type="Pfam" id="PF04542"/>
    </source>
</evidence>
<evidence type="ECO:0000313" key="11">
    <source>
        <dbReference type="Proteomes" id="UP000247476"/>
    </source>
</evidence>
<gene>
    <name evidence="10" type="ORF">DLM86_19480</name>
</gene>
<dbReference type="EMBL" id="QJVJ01000008">
    <property type="protein sequence ID" value="PYI53169.1"/>
    <property type="molecule type" value="Genomic_DNA"/>
</dbReference>
<evidence type="ECO:0000256" key="5">
    <source>
        <dbReference type="ARBA" id="ARBA00023163"/>
    </source>
</evidence>
<comment type="similarity">
    <text evidence="1 6">Belongs to the sigma-70 factor family. ECF subfamily.</text>
</comment>
<protein>
    <recommendedName>
        <fullName evidence="6">RNA polymerase sigma factor</fullName>
    </recommendedName>
</protein>
<dbReference type="Gene3D" id="1.10.10.10">
    <property type="entry name" value="Winged helix-like DNA-binding domain superfamily/Winged helix DNA-binding domain"/>
    <property type="match status" value="1"/>
</dbReference>
<dbReference type="InterPro" id="IPR039425">
    <property type="entry name" value="RNA_pol_sigma-70-like"/>
</dbReference>
<dbReference type="SUPFAM" id="SSF88659">
    <property type="entry name" value="Sigma3 and sigma4 domains of RNA polymerase sigma factors"/>
    <property type="match status" value="1"/>
</dbReference>
<evidence type="ECO:0000256" key="4">
    <source>
        <dbReference type="ARBA" id="ARBA00023125"/>
    </source>
</evidence>
<evidence type="ECO:0000256" key="3">
    <source>
        <dbReference type="ARBA" id="ARBA00023082"/>
    </source>
</evidence>
<dbReference type="InterPro" id="IPR013324">
    <property type="entry name" value="RNA_pol_sigma_r3/r4-like"/>
</dbReference>
<dbReference type="InterPro" id="IPR013249">
    <property type="entry name" value="RNA_pol_sigma70_r4_t2"/>
</dbReference>
<dbReference type="PANTHER" id="PTHR43133">
    <property type="entry name" value="RNA POLYMERASE ECF-TYPE SIGMA FACTO"/>
    <property type="match status" value="1"/>
</dbReference>
<evidence type="ECO:0000256" key="6">
    <source>
        <dbReference type="RuleBase" id="RU000716"/>
    </source>
</evidence>
<dbReference type="OrthoDB" id="188761at2"/>
<dbReference type="PROSITE" id="PS01063">
    <property type="entry name" value="SIGMA70_ECF"/>
    <property type="match status" value="1"/>
</dbReference>
<dbReference type="GO" id="GO:0006352">
    <property type="term" value="P:DNA-templated transcription initiation"/>
    <property type="evidence" value="ECO:0007669"/>
    <property type="project" value="InterPro"/>
</dbReference>
<dbReference type="InterPro" id="IPR007627">
    <property type="entry name" value="RNA_pol_sigma70_r2"/>
</dbReference>
<dbReference type="InterPro" id="IPR036388">
    <property type="entry name" value="WH-like_DNA-bd_sf"/>
</dbReference>
<dbReference type="GO" id="GO:0006950">
    <property type="term" value="P:response to stress"/>
    <property type="evidence" value="ECO:0007669"/>
    <property type="project" value="UniProtKB-ARBA"/>
</dbReference>
<evidence type="ECO:0000256" key="7">
    <source>
        <dbReference type="SAM" id="MobiDB-lite"/>
    </source>
</evidence>
<dbReference type="InterPro" id="IPR000838">
    <property type="entry name" value="RNA_pol_sigma70_ECF_CS"/>
</dbReference>
<dbReference type="Proteomes" id="UP000247476">
    <property type="component" value="Unassembled WGS sequence"/>
</dbReference>
<accession>A0A2V5K1U8</accession>
<dbReference type="Pfam" id="PF04542">
    <property type="entry name" value="Sigma70_r2"/>
    <property type="match status" value="1"/>
</dbReference>
<dbReference type="GO" id="GO:0003677">
    <property type="term" value="F:DNA binding"/>
    <property type="evidence" value="ECO:0007669"/>
    <property type="project" value="UniProtKB-KW"/>
</dbReference>
<dbReference type="RefSeq" id="WP_110841718.1">
    <property type="nucleotide sequence ID" value="NZ_QJVJ01000008.1"/>
</dbReference>
<dbReference type="PANTHER" id="PTHR43133:SF8">
    <property type="entry name" value="RNA POLYMERASE SIGMA FACTOR HI_1459-RELATED"/>
    <property type="match status" value="1"/>
</dbReference>
<dbReference type="Pfam" id="PF08281">
    <property type="entry name" value="Sigma70_r4_2"/>
    <property type="match status" value="1"/>
</dbReference>
<feature type="domain" description="RNA polymerase sigma-70 region 2" evidence="8">
    <location>
        <begin position="70"/>
        <end position="134"/>
    </location>
</feature>
<sequence>MHGRAETASGSGKEQRIGIGATDGGAGGVSAEAVPSGVLLRAPTANPCGDEERRLVERARAGDREAFGELVRHHRAKALGWANSIARDSAMAEDIVQDALIRAFLHLGTLMNADRFVPWLQRIVRNQAYMKMRRGGPYGKERPFSGFGRSGGAGDASGDAWADASEPDWTDIDRILVRLSRSSAEEARRRSDPAYAMMKADTIRSLRDLLHCLGKRERAIFEAHFFGELSPAEIAALFGTTTANVYNALSRSRAKVSRERIRVYLHGYVQKRASLGLPKRVILASPPI</sequence>
<dbReference type="NCBIfam" id="TIGR02937">
    <property type="entry name" value="sigma70-ECF"/>
    <property type="match status" value="1"/>
</dbReference>
<dbReference type="GO" id="GO:0016987">
    <property type="term" value="F:sigma factor activity"/>
    <property type="evidence" value="ECO:0007669"/>
    <property type="project" value="UniProtKB-KW"/>
</dbReference>
<reference evidence="10 11" key="1">
    <citation type="submission" date="2018-05" db="EMBL/GenBank/DDBJ databases">
        <title>Paenibacillus flagellatus sp. nov., isolated from selenium mineral soil.</title>
        <authorList>
            <person name="Dai X."/>
        </authorList>
    </citation>
    <scope>NUCLEOTIDE SEQUENCE [LARGE SCALE GENOMIC DNA]</scope>
    <source>
        <strain evidence="10 11">DXL2</strain>
    </source>
</reference>
<comment type="caution">
    <text evidence="10">The sequence shown here is derived from an EMBL/GenBank/DDBJ whole genome shotgun (WGS) entry which is preliminary data.</text>
</comment>
<evidence type="ECO:0000259" key="9">
    <source>
        <dbReference type="Pfam" id="PF08281"/>
    </source>
</evidence>
<name>A0A2V5K1U8_9BACL</name>
<dbReference type="InterPro" id="IPR013325">
    <property type="entry name" value="RNA_pol_sigma_r2"/>
</dbReference>
<organism evidence="10 11">
    <name type="scientific">Paenibacillus flagellatus</name>
    <dbReference type="NCBI Taxonomy" id="2211139"/>
    <lineage>
        <taxon>Bacteria</taxon>
        <taxon>Bacillati</taxon>
        <taxon>Bacillota</taxon>
        <taxon>Bacilli</taxon>
        <taxon>Bacillales</taxon>
        <taxon>Paenibacillaceae</taxon>
        <taxon>Paenibacillus</taxon>
    </lineage>
</organism>
<keyword evidence="4 6" id="KW-0238">DNA-binding</keyword>
<dbReference type="AlphaFoldDB" id="A0A2V5K1U8"/>
<dbReference type="Gene3D" id="1.10.1740.10">
    <property type="match status" value="1"/>
</dbReference>
<proteinExistence type="inferred from homology"/>
<evidence type="ECO:0000256" key="2">
    <source>
        <dbReference type="ARBA" id="ARBA00023015"/>
    </source>
</evidence>
<evidence type="ECO:0000313" key="10">
    <source>
        <dbReference type="EMBL" id="PYI53169.1"/>
    </source>
</evidence>
<feature type="region of interest" description="Disordered" evidence="7">
    <location>
        <begin position="1"/>
        <end position="28"/>
    </location>
</feature>
<evidence type="ECO:0000256" key="1">
    <source>
        <dbReference type="ARBA" id="ARBA00010641"/>
    </source>
</evidence>